<dbReference type="AlphaFoldDB" id="A0A3M7P4X1"/>
<evidence type="ECO:0000313" key="1">
    <source>
        <dbReference type="EMBL" id="RMZ94112.1"/>
    </source>
</evidence>
<protein>
    <submittedName>
        <fullName evidence="1">Uncharacterized protein</fullName>
    </submittedName>
</protein>
<gene>
    <name evidence="1" type="ORF">BpHYR1_040605</name>
</gene>
<name>A0A3M7P4X1_BRAPC</name>
<dbReference type="EMBL" id="REGN01013291">
    <property type="protein sequence ID" value="RMZ94112.1"/>
    <property type="molecule type" value="Genomic_DNA"/>
</dbReference>
<accession>A0A3M7P4X1</accession>
<organism evidence="1 2">
    <name type="scientific">Brachionus plicatilis</name>
    <name type="common">Marine rotifer</name>
    <name type="synonym">Brachionus muelleri</name>
    <dbReference type="NCBI Taxonomy" id="10195"/>
    <lineage>
        <taxon>Eukaryota</taxon>
        <taxon>Metazoa</taxon>
        <taxon>Spiralia</taxon>
        <taxon>Gnathifera</taxon>
        <taxon>Rotifera</taxon>
        <taxon>Eurotatoria</taxon>
        <taxon>Monogononta</taxon>
        <taxon>Pseudotrocha</taxon>
        <taxon>Ploima</taxon>
        <taxon>Brachionidae</taxon>
        <taxon>Brachionus</taxon>
    </lineage>
</organism>
<comment type="caution">
    <text evidence="1">The sequence shown here is derived from an EMBL/GenBank/DDBJ whole genome shotgun (WGS) entry which is preliminary data.</text>
</comment>
<proteinExistence type="predicted"/>
<reference evidence="1 2" key="1">
    <citation type="journal article" date="2018" name="Sci. Rep.">
        <title>Genomic signatures of local adaptation to the degree of environmental predictability in rotifers.</title>
        <authorList>
            <person name="Franch-Gras L."/>
            <person name="Hahn C."/>
            <person name="Garcia-Roger E.M."/>
            <person name="Carmona M.J."/>
            <person name="Serra M."/>
            <person name="Gomez A."/>
        </authorList>
    </citation>
    <scope>NUCLEOTIDE SEQUENCE [LARGE SCALE GENOMIC DNA]</scope>
    <source>
        <strain evidence="1">HYR1</strain>
    </source>
</reference>
<evidence type="ECO:0000313" key="2">
    <source>
        <dbReference type="Proteomes" id="UP000276133"/>
    </source>
</evidence>
<feature type="non-terminal residue" evidence="1">
    <location>
        <position position="89"/>
    </location>
</feature>
<dbReference type="Proteomes" id="UP000276133">
    <property type="component" value="Unassembled WGS sequence"/>
</dbReference>
<keyword evidence="2" id="KW-1185">Reference proteome</keyword>
<sequence length="89" mass="10329">MPLVFNIQLVNQQASAHCSIYVTNTVVSIRNELPHSVISEMSKNAFKASLTHKRCYKQYFIQLKLVSNKKPVKKFIPFNELTFLKPFNK</sequence>